<protein>
    <submittedName>
        <fullName evidence="1">DUF3822 family protein</fullName>
    </submittedName>
</protein>
<dbReference type="InterPro" id="IPR024213">
    <property type="entry name" value="DUF3822"/>
</dbReference>
<evidence type="ECO:0000313" key="2">
    <source>
        <dbReference type="Proteomes" id="UP000886722"/>
    </source>
</evidence>
<reference evidence="1" key="1">
    <citation type="submission" date="2020-10" db="EMBL/GenBank/DDBJ databases">
        <authorList>
            <person name="Gilroy R."/>
        </authorList>
    </citation>
    <scope>NUCLEOTIDE SEQUENCE</scope>
    <source>
        <strain evidence="1">21143</strain>
    </source>
</reference>
<reference evidence="1" key="2">
    <citation type="journal article" date="2021" name="PeerJ">
        <title>Extensive microbial diversity within the chicken gut microbiome revealed by metagenomics and culture.</title>
        <authorList>
            <person name="Gilroy R."/>
            <person name="Ravi A."/>
            <person name="Getino M."/>
            <person name="Pursley I."/>
            <person name="Horton D.L."/>
            <person name="Alikhan N.F."/>
            <person name="Baker D."/>
            <person name="Gharbi K."/>
            <person name="Hall N."/>
            <person name="Watson M."/>
            <person name="Adriaenssens E.M."/>
            <person name="Foster-Nyarko E."/>
            <person name="Jarju S."/>
            <person name="Secka A."/>
            <person name="Antonio M."/>
            <person name="Oren A."/>
            <person name="Chaudhuri R.R."/>
            <person name="La Ragione R."/>
            <person name="Hildebrand F."/>
            <person name="Pallen M.J."/>
        </authorList>
    </citation>
    <scope>NUCLEOTIDE SEQUENCE</scope>
    <source>
        <strain evidence="1">21143</strain>
    </source>
</reference>
<evidence type="ECO:0000313" key="1">
    <source>
        <dbReference type="EMBL" id="HIT39345.1"/>
    </source>
</evidence>
<dbReference type="Gene3D" id="3.30.420.250">
    <property type="match status" value="1"/>
</dbReference>
<proteinExistence type="predicted"/>
<name>A0A9D1GE54_9BACT</name>
<accession>A0A9D1GE54</accession>
<gene>
    <name evidence="1" type="ORF">IAD06_04850</name>
</gene>
<dbReference type="Proteomes" id="UP000886722">
    <property type="component" value="Unassembled WGS sequence"/>
</dbReference>
<dbReference type="Gene3D" id="3.30.420.260">
    <property type="match status" value="1"/>
</dbReference>
<organism evidence="1 2">
    <name type="scientific">Candidatus Caccoplasma intestinavium</name>
    <dbReference type="NCBI Taxonomy" id="2840716"/>
    <lineage>
        <taxon>Bacteria</taxon>
        <taxon>Pseudomonadati</taxon>
        <taxon>Bacteroidota</taxon>
        <taxon>Bacteroidia</taxon>
        <taxon>Bacteroidales</taxon>
        <taxon>Bacteroidaceae</taxon>
        <taxon>Bacteroidaceae incertae sedis</taxon>
        <taxon>Candidatus Caccoplasma</taxon>
    </lineage>
</organism>
<comment type="caution">
    <text evidence="1">The sequence shown here is derived from an EMBL/GenBank/DDBJ whole genome shotgun (WGS) entry which is preliminary data.</text>
</comment>
<sequence length="274" mass="31919">MSTTGNTTVPPSGHHLLVELRNDGIYFASFDPLEDDTYQSCSVSFTAKNRPLCENVKNCVYENPQLLQEYDRTYILVDTSHFTFVPEELEKEEENRLPYYDFCFSGHDDHVIENHLVLNHAYLLFGVEHELYTFLCRTFSNPIILHPLASLCEYFFLHSRNGNETKAYLHLRKERVDLIVFKQGRLLLGNTFDYASVEDIAYYTLLAWKQLSLDQTRDRIYLAGQKNLRQPLTELLQKYIKTVLPYPFPSQLFRIGKETIDAPFELITIPLCGL</sequence>
<dbReference type="CDD" id="cd24013">
    <property type="entry name" value="ASKHA_ATPase_BT3980-like"/>
    <property type="match status" value="1"/>
</dbReference>
<dbReference type="AlphaFoldDB" id="A0A9D1GE54"/>
<dbReference type="EMBL" id="DVKT01000036">
    <property type="protein sequence ID" value="HIT39345.1"/>
    <property type="molecule type" value="Genomic_DNA"/>
</dbReference>
<dbReference type="Pfam" id="PF12864">
    <property type="entry name" value="DUF3822"/>
    <property type="match status" value="1"/>
</dbReference>